<accession>A0A1M5CB77</accession>
<dbReference type="EMBL" id="FQUP01000002">
    <property type="protein sequence ID" value="SHF52013.1"/>
    <property type="molecule type" value="Genomic_DNA"/>
</dbReference>
<dbReference type="Proteomes" id="UP000184485">
    <property type="component" value="Unassembled WGS sequence"/>
</dbReference>
<protein>
    <submittedName>
        <fullName evidence="1">Uncharacterized protein</fullName>
    </submittedName>
</protein>
<evidence type="ECO:0000313" key="2">
    <source>
        <dbReference type="Proteomes" id="UP000184485"/>
    </source>
</evidence>
<organism evidence="1 2">
    <name type="scientific">Kaistia soli DSM 19436</name>
    <dbReference type="NCBI Taxonomy" id="1122133"/>
    <lineage>
        <taxon>Bacteria</taxon>
        <taxon>Pseudomonadati</taxon>
        <taxon>Pseudomonadota</taxon>
        <taxon>Alphaproteobacteria</taxon>
        <taxon>Hyphomicrobiales</taxon>
        <taxon>Kaistiaceae</taxon>
        <taxon>Kaistia</taxon>
    </lineage>
</organism>
<dbReference type="OrthoDB" id="8427724at2"/>
<proteinExistence type="predicted"/>
<dbReference type="RefSeq" id="WP_073052999.1">
    <property type="nucleotide sequence ID" value="NZ_FQUP01000002.1"/>
</dbReference>
<dbReference type="AlphaFoldDB" id="A0A1M5CB77"/>
<evidence type="ECO:0000313" key="1">
    <source>
        <dbReference type="EMBL" id="SHF52013.1"/>
    </source>
</evidence>
<name>A0A1M5CB77_9HYPH</name>
<reference evidence="1 2" key="1">
    <citation type="submission" date="2016-11" db="EMBL/GenBank/DDBJ databases">
        <authorList>
            <person name="Jaros S."/>
            <person name="Januszkiewicz K."/>
            <person name="Wedrychowicz H."/>
        </authorList>
    </citation>
    <scope>NUCLEOTIDE SEQUENCE [LARGE SCALE GENOMIC DNA]</scope>
    <source>
        <strain evidence="1 2">DSM 19436</strain>
    </source>
</reference>
<dbReference type="STRING" id="1122133.SAMN02745157_2287"/>
<gene>
    <name evidence="1" type="ORF">SAMN02745157_2287</name>
</gene>
<keyword evidence="2" id="KW-1185">Reference proteome</keyword>
<sequence length="249" mass="24494">MTATLTTKQIKDGAGNVFQQRVLDVSGTGAGPFLPLYGVSDQDGAGPIDIAALVDTITAAIAAGAAGAATATGQSALGVQIGEVQAEPTTNTVLSRLKAIATGLGSVVLATGTSVIGKVGLQIGGSDINGGNPLPVTGGQVSVFSASIAAAGTLSGAVDLGLYRLCRIVMPASWTAAVLTFQTSPDGTNWYDLYDAGGSEYTVQAGAGRGIVVPLSDFLGTRYLKIRSGTSGAAVAQSGGASFTLVGAA</sequence>